<feature type="domain" description="HTH asnC-type" evidence="4">
    <location>
        <begin position="1"/>
        <end position="62"/>
    </location>
</feature>
<proteinExistence type="predicted"/>
<dbReference type="SUPFAM" id="SSF46785">
    <property type="entry name" value="Winged helix' DNA-binding domain"/>
    <property type="match status" value="1"/>
</dbReference>
<dbReference type="InterPro" id="IPR019887">
    <property type="entry name" value="Tscrpt_reg_AsnC/Lrp_C"/>
</dbReference>
<dbReference type="Proteomes" id="UP000270261">
    <property type="component" value="Unassembled WGS sequence"/>
</dbReference>
<dbReference type="GO" id="GO:0005829">
    <property type="term" value="C:cytosol"/>
    <property type="evidence" value="ECO:0007669"/>
    <property type="project" value="TreeGrafter"/>
</dbReference>
<dbReference type="InterPro" id="IPR000485">
    <property type="entry name" value="AsnC-type_HTH_dom"/>
</dbReference>
<sequence length="140" mass="15688">MNDLDRQLIALLRENARMPVVALAKKLQVARATVQNRIARLEQDGVIVGYTLRLRPEEDAQQIRAIMSVAVESNREEAVMRMLRGHVAVVTLHSVNGHWDLVAELRLENLEAFEQLIGSVRAMSGVKATETSIVLATYKM</sequence>
<dbReference type="PANTHER" id="PTHR30154">
    <property type="entry name" value="LEUCINE-RESPONSIVE REGULATORY PROTEIN"/>
    <property type="match status" value="1"/>
</dbReference>
<evidence type="ECO:0000256" key="1">
    <source>
        <dbReference type="ARBA" id="ARBA00023015"/>
    </source>
</evidence>
<evidence type="ECO:0000313" key="6">
    <source>
        <dbReference type="Proteomes" id="UP000270261"/>
    </source>
</evidence>
<keyword evidence="2" id="KW-0238">DNA-binding</keyword>
<keyword evidence="3" id="KW-0804">Transcription</keyword>
<dbReference type="Pfam" id="PF13404">
    <property type="entry name" value="HTH_AsnC-type"/>
    <property type="match status" value="1"/>
</dbReference>
<dbReference type="EMBL" id="RRUE01000001">
    <property type="protein sequence ID" value="RRN45308.1"/>
    <property type="molecule type" value="Genomic_DNA"/>
</dbReference>
<dbReference type="Gene3D" id="3.30.70.920">
    <property type="match status" value="1"/>
</dbReference>
<protein>
    <submittedName>
        <fullName evidence="5">Lrp/AsnC family transcriptional regulator</fullName>
    </submittedName>
</protein>
<dbReference type="GO" id="GO:0043200">
    <property type="term" value="P:response to amino acid"/>
    <property type="evidence" value="ECO:0007669"/>
    <property type="project" value="TreeGrafter"/>
</dbReference>
<dbReference type="Pfam" id="PF01037">
    <property type="entry name" value="AsnC_trans_reg"/>
    <property type="match status" value="1"/>
</dbReference>
<comment type="caution">
    <text evidence="5">The sequence shown here is derived from an EMBL/GenBank/DDBJ whole genome shotgun (WGS) entry which is preliminary data.</text>
</comment>
<evidence type="ECO:0000259" key="4">
    <source>
        <dbReference type="PROSITE" id="PS50956"/>
    </source>
</evidence>
<dbReference type="InterPro" id="IPR036388">
    <property type="entry name" value="WH-like_DNA-bd_sf"/>
</dbReference>
<organism evidence="5 6">
    <name type="scientific">Lautropia dentalis</name>
    <dbReference type="NCBI Taxonomy" id="2490857"/>
    <lineage>
        <taxon>Bacteria</taxon>
        <taxon>Pseudomonadati</taxon>
        <taxon>Pseudomonadota</taxon>
        <taxon>Betaproteobacteria</taxon>
        <taxon>Burkholderiales</taxon>
        <taxon>Burkholderiaceae</taxon>
        <taxon>Lautropia</taxon>
    </lineage>
</organism>
<dbReference type="SUPFAM" id="SSF54909">
    <property type="entry name" value="Dimeric alpha+beta barrel"/>
    <property type="match status" value="1"/>
</dbReference>
<dbReference type="RefSeq" id="WP_125094736.1">
    <property type="nucleotide sequence ID" value="NZ_RRUE01000001.1"/>
</dbReference>
<dbReference type="GO" id="GO:0043565">
    <property type="term" value="F:sequence-specific DNA binding"/>
    <property type="evidence" value="ECO:0007669"/>
    <property type="project" value="InterPro"/>
</dbReference>
<evidence type="ECO:0000256" key="2">
    <source>
        <dbReference type="ARBA" id="ARBA00023125"/>
    </source>
</evidence>
<name>A0A3R8LRS7_9BURK</name>
<dbReference type="PANTHER" id="PTHR30154:SF53">
    <property type="entry name" value="HTH-TYPE TRANSCRIPTIONAL REGULATOR LRPC"/>
    <property type="match status" value="1"/>
</dbReference>
<dbReference type="AlphaFoldDB" id="A0A3R8LRS7"/>
<reference evidence="5 6" key="1">
    <citation type="submission" date="2018-11" db="EMBL/GenBank/DDBJ databases">
        <title>Genome sequencing of Lautropia sp. KCOM 2505 (= ChDC F240).</title>
        <authorList>
            <person name="Kook J.-K."/>
            <person name="Park S.-N."/>
            <person name="Lim Y.K."/>
        </authorList>
    </citation>
    <scope>NUCLEOTIDE SEQUENCE [LARGE SCALE GENOMIC DNA]</scope>
    <source>
        <strain evidence="5 6">KCOM 2505</strain>
    </source>
</reference>
<dbReference type="PRINTS" id="PR00033">
    <property type="entry name" value="HTHASNC"/>
</dbReference>
<evidence type="ECO:0000313" key="5">
    <source>
        <dbReference type="EMBL" id="RRN45308.1"/>
    </source>
</evidence>
<gene>
    <name evidence="5" type="ORF">EHV23_03515</name>
</gene>
<dbReference type="PROSITE" id="PS50956">
    <property type="entry name" value="HTH_ASNC_2"/>
    <property type="match status" value="1"/>
</dbReference>
<dbReference type="SMART" id="SM00344">
    <property type="entry name" value="HTH_ASNC"/>
    <property type="match status" value="1"/>
</dbReference>
<evidence type="ECO:0000256" key="3">
    <source>
        <dbReference type="ARBA" id="ARBA00023163"/>
    </source>
</evidence>
<dbReference type="Gene3D" id="1.10.10.10">
    <property type="entry name" value="Winged helix-like DNA-binding domain superfamily/Winged helix DNA-binding domain"/>
    <property type="match status" value="1"/>
</dbReference>
<accession>A0A3R8LRS7</accession>
<dbReference type="InterPro" id="IPR036390">
    <property type="entry name" value="WH_DNA-bd_sf"/>
</dbReference>
<dbReference type="OrthoDB" id="9809462at2"/>
<dbReference type="InterPro" id="IPR019888">
    <property type="entry name" value="Tscrpt_reg_AsnC-like"/>
</dbReference>
<keyword evidence="6" id="KW-1185">Reference proteome</keyword>
<dbReference type="InterPro" id="IPR011008">
    <property type="entry name" value="Dimeric_a/b-barrel"/>
</dbReference>
<keyword evidence="1" id="KW-0805">Transcription regulation</keyword>